<dbReference type="AlphaFoldDB" id="A0A9P3PT06"/>
<comment type="pathway">
    <text evidence="2">Secondary metabolite biosynthesis.</text>
</comment>
<feature type="binding site" description="axial binding residue" evidence="9">
    <location>
        <position position="432"/>
    </location>
    <ligand>
        <name>heme</name>
        <dbReference type="ChEBI" id="CHEBI:30413"/>
    </ligand>
    <ligandPart>
        <name>Fe</name>
        <dbReference type="ChEBI" id="CHEBI:18248"/>
    </ligandPart>
</feature>
<keyword evidence="5 9" id="KW-0479">Metal-binding</keyword>
<gene>
    <name evidence="11" type="ORF">LshimejAT787_0902580</name>
</gene>
<evidence type="ECO:0000256" key="1">
    <source>
        <dbReference type="ARBA" id="ARBA00001971"/>
    </source>
</evidence>
<dbReference type="GO" id="GO:0020037">
    <property type="term" value="F:heme binding"/>
    <property type="evidence" value="ECO:0007669"/>
    <property type="project" value="InterPro"/>
</dbReference>
<dbReference type="GO" id="GO:0005506">
    <property type="term" value="F:iron ion binding"/>
    <property type="evidence" value="ECO:0007669"/>
    <property type="project" value="InterPro"/>
</dbReference>
<dbReference type="EMBL" id="BRPK01000009">
    <property type="protein sequence ID" value="GLB41043.1"/>
    <property type="molecule type" value="Genomic_DNA"/>
</dbReference>
<evidence type="ECO:0000313" key="12">
    <source>
        <dbReference type="Proteomes" id="UP001063166"/>
    </source>
</evidence>
<protein>
    <submittedName>
        <fullName evidence="11">Monooxygenase activity</fullName>
    </submittedName>
</protein>
<keyword evidence="12" id="KW-1185">Reference proteome</keyword>
<reference evidence="11" key="1">
    <citation type="submission" date="2022-07" db="EMBL/GenBank/DDBJ databases">
        <title>The genome of Lyophyllum shimeji provides insight into the initial evolution of ectomycorrhizal fungal genome.</title>
        <authorList>
            <person name="Kobayashi Y."/>
            <person name="Shibata T."/>
            <person name="Hirakawa H."/>
            <person name="Shigenobu S."/>
            <person name="Nishiyama T."/>
            <person name="Yamada A."/>
            <person name="Hasebe M."/>
            <person name="Kawaguchi M."/>
        </authorList>
    </citation>
    <scope>NUCLEOTIDE SEQUENCE</scope>
    <source>
        <strain evidence="11">AT787</strain>
    </source>
</reference>
<dbReference type="CDD" id="cd11065">
    <property type="entry name" value="CYP64-like"/>
    <property type="match status" value="1"/>
</dbReference>
<accession>A0A9P3PT06</accession>
<dbReference type="GO" id="GO:0016705">
    <property type="term" value="F:oxidoreductase activity, acting on paired donors, with incorporation or reduction of molecular oxygen"/>
    <property type="evidence" value="ECO:0007669"/>
    <property type="project" value="InterPro"/>
</dbReference>
<evidence type="ECO:0000256" key="7">
    <source>
        <dbReference type="ARBA" id="ARBA00023004"/>
    </source>
</evidence>
<evidence type="ECO:0000256" key="9">
    <source>
        <dbReference type="PIRSR" id="PIRSR602401-1"/>
    </source>
</evidence>
<dbReference type="InterPro" id="IPR050364">
    <property type="entry name" value="Cytochrome_P450_fung"/>
</dbReference>
<dbReference type="PANTHER" id="PTHR46300">
    <property type="entry name" value="P450, PUTATIVE (EUROFUNG)-RELATED-RELATED"/>
    <property type="match status" value="1"/>
</dbReference>
<sequence length="517" mass="58160">MSTEQLAIAGAVLLGTLGAVYARSSSNNSARKLPPGPKGIPILGNVLQVPTEHLATYFRALCKQYGGLVYLNLLGTDVIVIGDGDLARELMDKRSAKYSGRPVEPYMNKYVDPDEKYWGFSDPGATFRLGRKLTTQVMAGVRAGRSQPLHRFEAMLTLQRMMEDPEGWYHHIDRFAVSIIISAMFGVRFTTGHEQAMRDIVQLNDEFGLSISNAASMINVFPFLDKIPGPMPWRTRAAKFRAKEEELYGNFAREAIEGKNSGLDTWALYFGGKDNNHGDHRELLNLFAIAAAHSTATGLQVFVLACMIHPQWIKTAQAQLDAVVGQDRLPDFSDRDKMPYVEAVCREVLRWRPAARFAIPHKTTEEDIVEYNGEEYYIPKGATIIGVPWIIEHDPQVYPDPDTFKPERWLTPDGKLKGDYSTTAFGWGRRTCPGSPFAERSLWMNVAMWLWTFNIKRAPDFHYTSEDSAFIPDFGTAPKQFPAIFEPRSPHHEKVAKREWEALDKDLASILPMAKAA</sequence>
<comment type="cofactor">
    <cofactor evidence="1 9">
        <name>heme</name>
        <dbReference type="ChEBI" id="CHEBI:30413"/>
    </cofactor>
</comment>
<dbReference type="GO" id="GO:0004497">
    <property type="term" value="F:monooxygenase activity"/>
    <property type="evidence" value="ECO:0007669"/>
    <property type="project" value="UniProtKB-KW"/>
</dbReference>
<dbReference type="SUPFAM" id="SSF48264">
    <property type="entry name" value="Cytochrome P450"/>
    <property type="match status" value="1"/>
</dbReference>
<dbReference type="InterPro" id="IPR002401">
    <property type="entry name" value="Cyt_P450_E_grp-I"/>
</dbReference>
<dbReference type="PANTHER" id="PTHR46300:SF9">
    <property type="entry name" value="P450, PUTATIVE-RELATED"/>
    <property type="match status" value="1"/>
</dbReference>
<evidence type="ECO:0000256" key="8">
    <source>
        <dbReference type="ARBA" id="ARBA00023033"/>
    </source>
</evidence>
<evidence type="ECO:0000256" key="6">
    <source>
        <dbReference type="ARBA" id="ARBA00023002"/>
    </source>
</evidence>
<evidence type="ECO:0000256" key="5">
    <source>
        <dbReference type="ARBA" id="ARBA00022723"/>
    </source>
</evidence>
<keyword evidence="8 10" id="KW-0503">Monooxygenase</keyword>
<name>A0A9P3PT06_LYOSH</name>
<organism evidence="11 12">
    <name type="scientific">Lyophyllum shimeji</name>
    <name type="common">Hon-shimeji</name>
    <name type="synonym">Tricholoma shimeji</name>
    <dbReference type="NCBI Taxonomy" id="47721"/>
    <lineage>
        <taxon>Eukaryota</taxon>
        <taxon>Fungi</taxon>
        <taxon>Dikarya</taxon>
        <taxon>Basidiomycota</taxon>
        <taxon>Agaricomycotina</taxon>
        <taxon>Agaricomycetes</taxon>
        <taxon>Agaricomycetidae</taxon>
        <taxon>Agaricales</taxon>
        <taxon>Tricholomatineae</taxon>
        <taxon>Lyophyllaceae</taxon>
        <taxon>Lyophyllum</taxon>
    </lineage>
</organism>
<evidence type="ECO:0000313" key="11">
    <source>
        <dbReference type="EMBL" id="GLB41043.1"/>
    </source>
</evidence>
<dbReference type="InterPro" id="IPR017972">
    <property type="entry name" value="Cyt_P450_CS"/>
</dbReference>
<comment type="similarity">
    <text evidence="3 10">Belongs to the cytochrome P450 family.</text>
</comment>
<dbReference type="Pfam" id="PF00067">
    <property type="entry name" value="p450"/>
    <property type="match status" value="1"/>
</dbReference>
<dbReference type="PROSITE" id="PS00086">
    <property type="entry name" value="CYTOCHROME_P450"/>
    <property type="match status" value="1"/>
</dbReference>
<comment type="caution">
    <text evidence="11">The sequence shown here is derived from an EMBL/GenBank/DDBJ whole genome shotgun (WGS) entry which is preliminary data.</text>
</comment>
<dbReference type="Gene3D" id="1.10.630.10">
    <property type="entry name" value="Cytochrome P450"/>
    <property type="match status" value="1"/>
</dbReference>
<evidence type="ECO:0000256" key="4">
    <source>
        <dbReference type="ARBA" id="ARBA00022617"/>
    </source>
</evidence>
<dbReference type="PRINTS" id="PR00463">
    <property type="entry name" value="EP450I"/>
</dbReference>
<keyword evidence="4 9" id="KW-0349">Heme</keyword>
<dbReference type="OrthoDB" id="2789670at2759"/>
<dbReference type="InterPro" id="IPR036396">
    <property type="entry name" value="Cyt_P450_sf"/>
</dbReference>
<proteinExistence type="inferred from homology"/>
<evidence type="ECO:0000256" key="3">
    <source>
        <dbReference type="ARBA" id="ARBA00010617"/>
    </source>
</evidence>
<evidence type="ECO:0000256" key="2">
    <source>
        <dbReference type="ARBA" id="ARBA00005179"/>
    </source>
</evidence>
<keyword evidence="6 10" id="KW-0560">Oxidoreductase</keyword>
<keyword evidence="7 9" id="KW-0408">Iron</keyword>
<dbReference type="Proteomes" id="UP001063166">
    <property type="component" value="Unassembled WGS sequence"/>
</dbReference>
<dbReference type="InterPro" id="IPR001128">
    <property type="entry name" value="Cyt_P450"/>
</dbReference>
<evidence type="ECO:0000256" key="10">
    <source>
        <dbReference type="RuleBase" id="RU000461"/>
    </source>
</evidence>